<comment type="similarity">
    <text evidence="2">Belongs to the flagella basal body rod proteins family.</text>
</comment>
<dbReference type="Pfam" id="PF06429">
    <property type="entry name" value="Flg_bbr_C"/>
    <property type="match status" value="1"/>
</dbReference>
<reference evidence="9 10" key="1">
    <citation type="submission" date="2024-09" db="EMBL/GenBank/DDBJ databases">
        <authorList>
            <person name="Sun Q."/>
            <person name="Mori K."/>
        </authorList>
    </citation>
    <scope>NUCLEOTIDE SEQUENCE [LARGE SCALE GENOMIC DNA]</scope>
    <source>
        <strain evidence="9 10">CECT 8064</strain>
    </source>
</reference>
<accession>A0ABV5HKJ0</accession>
<evidence type="ECO:0000256" key="1">
    <source>
        <dbReference type="ARBA" id="ARBA00004117"/>
    </source>
</evidence>
<dbReference type="InterPro" id="IPR010930">
    <property type="entry name" value="Flg_bb/hook_C_dom"/>
</dbReference>
<feature type="domain" description="Flagellar basal body rod protein N-terminal" evidence="7">
    <location>
        <begin position="9"/>
        <end position="32"/>
    </location>
</feature>
<evidence type="ECO:0000259" key="8">
    <source>
        <dbReference type="Pfam" id="PF06429"/>
    </source>
</evidence>
<dbReference type="InterPro" id="IPR019776">
    <property type="entry name" value="Flagellar_basal_body_rod_CS"/>
</dbReference>
<comment type="caution">
    <text evidence="9">The sequence shown here is derived from an EMBL/GenBank/DDBJ whole genome shotgun (WGS) entry which is preliminary data.</text>
</comment>
<comment type="subunit">
    <text evidence="5 6">The basal body constitutes a major portion of the flagellar organelle and consists of four rings (L,P,S, and M) mounted on a central rod. The rod consists of about 26 subunits of FlgG in the distal portion, and FlgB, FlgC and FlgF are thought to build up the proximal portion of the rod with about 6 subunits each.</text>
</comment>
<protein>
    <recommendedName>
        <fullName evidence="3 6">Flagellar basal-body rod protein FlgC</fullName>
    </recommendedName>
</protein>
<dbReference type="InterPro" id="IPR006299">
    <property type="entry name" value="FlgC"/>
</dbReference>
<dbReference type="PANTHER" id="PTHR30435">
    <property type="entry name" value="FLAGELLAR PROTEIN"/>
    <property type="match status" value="1"/>
</dbReference>
<evidence type="ECO:0000256" key="6">
    <source>
        <dbReference type="RuleBase" id="RU362062"/>
    </source>
</evidence>
<dbReference type="NCBIfam" id="TIGR01395">
    <property type="entry name" value="FlgC"/>
    <property type="match status" value="1"/>
</dbReference>
<keyword evidence="9" id="KW-0969">Cilium</keyword>
<organism evidence="9 10">
    <name type="scientific">Vibrio olivae</name>
    <dbReference type="NCBI Taxonomy" id="1243002"/>
    <lineage>
        <taxon>Bacteria</taxon>
        <taxon>Pseudomonadati</taxon>
        <taxon>Pseudomonadota</taxon>
        <taxon>Gammaproteobacteria</taxon>
        <taxon>Vibrionales</taxon>
        <taxon>Vibrionaceae</taxon>
        <taxon>Vibrio</taxon>
    </lineage>
</organism>
<evidence type="ECO:0000313" key="10">
    <source>
        <dbReference type="Proteomes" id="UP001589645"/>
    </source>
</evidence>
<evidence type="ECO:0000256" key="4">
    <source>
        <dbReference type="ARBA" id="ARBA00023143"/>
    </source>
</evidence>
<dbReference type="RefSeq" id="WP_390190748.1">
    <property type="nucleotide sequence ID" value="NZ_JBHMEP010000001.1"/>
</dbReference>
<evidence type="ECO:0000313" key="9">
    <source>
        <dbReference type="EMBL" id="MFB9134730.1"/>
    </source>
</evidence>
<evidence type="ECO:0000256" key="3">
    <source>
        <dbReference type="ARBA" id="ARBA00017941"/>
    </source>
</evidence>
<proteinExistence type="inferred from homology"/>
<dbReference type="InterPro" id="IPR001444">
    <property type="entry name" value="Flag_bb_rod_N"/>
</dbReference>
<dbReference type="Pfam" id="PF00460">
    <property type="entry name" value="Flg_bb_rod"/>
    <property type="match status" value="1"/>
</dbReference>
<evidence type="ECO:0000256" key="5">
    <source>
        <dbReference type="ARBA" id="ARBA00025933"/>
    </source>
</evidence>
<keyword evidence="10" id="KW-1185">Reference proteome</keyword>
<keyword evidence="9" id="KW-0282">Flagellum</keyword>
<name>A0ABV5HKJ0_9VIBR</name>
<evidence type="ECO:0000256" key="2">
    <source>
        <dbReference type="ARBA" id="ARBA00009677"/>
    </source>
</evidence>
<comment type="subcellular location">
    <subcellularLocation>
        <location evidence="1 6">Bacterial flagellum basal body</location>
    </subcellularLocation>
</comment>
<dbReference type="EMBL" id="JBHMEP010000001">
    <property type="protein sequence ID" value="MFB9134730.1"/>
    <property type="molecule type" value="Genomic_DNA"/>
</dbReference>
<feature type="domain" description="Flagellar basal-body/hook protein C-terminal" evidence="8">
    <location>
        <begin position="97"/>
        <end position="140"/>
    </location>
</feature>
<gene>
    <name evidence="9" type="primary">flgC</name>
    <name evidence="9" type="ORF">ACFFUV_07035</name>
</gene>
<dbReference type="PROSITE" id="PS00588">
    <property type="entry name" value="FLAGELLA_BB_ROD"/>
    <property type="match status" value="1"/>
</dbReference>
<dbReference type="Proteomes" id="UP001589645">
    <property type="component" value="Unassembled WGS sequence"/>
</dbReference>
<keyword evidence="9" id="KW-0966">Cell projection</keyword>
<dbReference type="PANTHER" id="PTHR30435:SF29">
    <property type="entry name" value="FLAGELLAR BASAL-BODY ROD PROTEIN FLGC"/>
    <property type="match status" value="1"/>
</dbReference>
<evidence type="ECO:0000259" key="7">
    <source>
        <dbReference type="Pfam" id="PF00460"/>
    </source>
</evidence>
<keyword evidence="4 6" id="KW-0975">Bacterial flagellum</keyword>
<sequence>MPFTDIYSTAGSAMTAQTVRLNTVASNLANADSVAANPDDAYRALKPVFATVYNKTKLAAGDNLYPGAEVRVLDVVQSKGPAEKRFEPGNPLADNDGYVYYPDIDVVAEMADMMSATRSFETNAEVLSNVKSMQQGLLRLGQGS</sequence>